<evidence type="ECO:0000313" key="3">
    <source>
        <dbReference type="Proteomes" id="UP000824755"/>
    </source>
</evidence>
<keyword evidence="1" id="KW-1133">Transmembrane helix</keyword>
<proteinExistence type="predicted"/>
<feature type="transmembrane region" description="Helical" evidence="1">
    <location>
        <begin position="146"/>
        <end position="166"/>
    </location>
</feature>
<sequence length="203" mass="22792">MKFLWDYEKRMHIALALGLVCGGVSLAAHLRPGLMDDELAGFLAGMSGGLIVCWVCFMLLPRWWRDSIAVQRETKAGRQYMRRMVPSMFAYVILLPVSMLLIRRGIEAVWVRAFIALLPVLPIASVLIAFIGYIRNADEFQRKVELESIGVAALLVSLGYMSAGFLQLARVIHFDAGAAMIWVFPVLCMGYGLGKFLAMRRYQ</sequence>
<keyword evidence="1" id="KW-0472">Membrane</keyword>
<keyword evidence="1" id="KW-0812">Transmembrane</keyword>
<feature type="transmembrane region" description="Helical" evidence="1">
    <location>
        <begin position="109"/>
        <end position="134"/>
    </location>
</feature>
<protein>
    <submittedName>
        <fullName evidence="2">Uncharacterized protein</fullName>
    </submittedName>
</protein>
<reference evidence="2 3" key="1">
    <citation type="submission" date="2021-08" db="EMBL/GenBank/DDBJ databases">
        <title>Lysobacter sp. strain CJ11 Genome sequencing and assembly.</title>
        <authorList>
            <person name="Kim I."/>
        </authorList>
    </citation>
    <scope>NUCLEOTIDE SEQUENCE [LARGE SCALE GENOMIC DNA]</scope>
    <source>
        <strain evidence="2 3">CJ11</strain>
    </source>
</reference>
<accession>A0ABX8WPL2</accession>
<name>A0ABX8WPL2_9GAMM</name>
<dbReference type="Proteomes" id="UP000824755">
    <property type="component" value="Chromosome"/>
</dbReference>
<evidence type="ECO:0000313" key="2">
    <source>
        <dbReference type="EMBL" id="QYR53073.1"/>
    </source>
</evidence>
<dbReference type="EMBL" id="CP080544">
    <property type="protein sequence ID" value="QYR53073.1"/>
    <property type="molecule type" value="Genomic_DNA"/>
</dbReference>
<feature type="transmembrane region" description="Helical" evidence="1">
    <location>
        <begin position="85"/>
        <end position="103"/>
    </location>
</feature>
<evidence type="ECO:0000256" key="1">
    <source>
        <dbReference type="SAM" id="Phobius"/>
    </source>
</evidence>
<organism evidence="2 3">
    <name type="scientific">Lysobacter soyae</name>
    <dbReference type="NCBI Taxonomy" id="2764185"/>
    <lineage>
        <taxon>Bacteria</taxon>
        <taxon>Pseudomonadati</taxon>
        <taxon>Pseudomonadota</taxon>
        <taxon>Gammaproteobacteria</taxon>
        <taxon>Lysobacterales</taxon>
        <taxon>Lysobacteraceae</taxon>
        <taxon>Lysobacter</taxon>
    </lineage>
</organism>
<feature type="transmembrane region" description="Helical" evidence="1">
    <location>
        <begin position="172"/>
        <end position="193"/>
    </location>
</feature>
<keyword evidence="3" id="KW-1185">Reference proteome</keyword>
<feature type="transmembrane region" description="Helical" evidence="1">
    <location>
        <begin position="43"/>
        <end position="64"/>
    </location>
</feature>
<gene>
    <name evidence="2" type="ORF">H8L67_00680</name>
</gene>
<dbReference type="RefSeq" id="WP_220379892.1">
    <property type="nucleotide sequence ID" value="NZ_CP080544.1"/>
</dbReference>